<feature type="region of interest" description="Disordered" evidence="1">
    <location>
        <begin position="1"/>
        <end position="25"/>
    </location>
</feature>
<evidence type="ECO:0000313" key="2">
    <source>
        <dbReference type="EMBL" id="SEI99230.1"/>
    </source>
</evidence>
<evidence type="ECO:0000256" key="1">
    <source>
        <dbReference type="SAM" id="MobiDB-lite"/>
    </source>
</evidence>
<evidence type="ECO:0000313" key="3">
    <source>
        <dbReference type="Proteomes" id="UP000199250"/>
    </source>
</evidence>
<feature type="compositionally biased region" description="Basic and acidic residues" evidence="1">
    <location>
        <begin position="1"/>
        <end position="11"/>
    </location>
</feature>
<sequence length="72" mass="8277">MARRPADDAHRPGPRRSGDATPTPRAWAARILALRTKEERQQALAEVPEELRELVKKHVEIAWNHPARRNKP</sequence>
<accession>A0A1H6VF15</accession>
<protein>
    <submittedName>
        <fullName evidence="2">Uncharacterized protein</fullName>
    </submittedName>
</protein>
<dbReference type="Proteomes" id="UP000199250">
    <property type="component" value="Unassembled WGS sequence"/>
</dbReference>
<proteinExistence type="predicted"/>
<reference evidence="2 3" key="1">
    <citation type="submission" date="2016-10" db="EMBL/GenBank/DDBJ databases">
        <authorList>
            <person name="de Groot N.N."/>
        </authorList>
    </citation>
    <scope>NUCLEOTIDE SEQUENCE [LARGE SCALE GENOMIC DNA]</scope>
    <source>
        <strain evidence="2 3">DSM 373</strain>
    </source>
</reference>
<name>A0A1H6VF15_9GAMM</name>
<dbReference type="RefSeq" id="WP_090731781.1">
    <property type="nucleotide sequence ID" value="NZ_FNYQ01000037.1"/>
</dbReference>
<gene>
    <name evidence="2" type="ORF">SAMN04244572_02359</name>
</gene>
<dbReference type="OrthoDB" id="6928941at2"/>
<dbReference type="EMBL" id="FNYQ01000037">
    <property type="protein sequence ID" value="SEI99230.1"/>
    <property type="molecule type" value="Genomic_DNA"/>
</dbReference>
<dbReference type="AlphaFoldDB" id="A0A1H6VF15"/>
<organism evidence="2 3">
    <name type="scientific">Azotobacter beijerinckii</name>
    <dbReference type="NCBI Taxonomy" id="170623"/>
    <lineage>
        <taxon>Bacteria</taxon>
        <taxon>Pseudomonadati</taxon>
        <taxon>Pseudomonadota</taxon>
        <taxon>Gammaproteobacteria</taxon>
        <taxon>Pseudomonadales</taxon>
        <taxon>Pseudomonadaceae</taxon>
        <taxon>Azotobacter</taxon>
    </lineage>
</organism>